<proteinExistence type="predicted"/>
<dbReference type="AlphaFoldDB" id="A0AB37UQ84"/>
<organism evidence="1 2">
    <name type="scientific">Chroococcidiopsis cubana SAG 39.79</name>
    <dbReference type="NCBI Taxonomy" id="388085"/>
    <lineage>
        <taxon>Bacteria</taxon>
        <taxon>Bacillati</taxon>
        <taxon>Cyanobacteriota</taxon>
        <taxon>Cyanophyceae</taxon>
        <taxon>Chroococcidiopsidales</taxon>
        <taxon>Chroococcidiopsidaceae</taxon>
        <taxon>Chroococcidiopsis</taxon>
    </lineage>
</organism>
<evidence type="ECO:0000313" key="2">
    <source>
        <dbReference type="Proteomes" id="UP000282574"/>
    </source>
</evidence>
<evidence type="ECO:0000313" key="1">
    <source>
        <dbReference type="EMBL" id="RUT13347.1"/>
    </source>
</evidence>
<keyword evidence="2" id="KW-1185">Reference proteome</keyword>
<name>A0AB37UQ84_9CYAN</name>
<dbReference type="Proteomes" id="UP000282574">
    <property type="component" value="Unassembled WGS sequence"/>
</dbReference>
<accession>A0AB37UQ84</accession>
<comment type="caution">
    <text evidence="1">The sequence shown here is derived from an EMBL/GenBank/DDBJ whole genome shotgun (WGS) entry which is preliminary data.</text>
</comment>
<dbReference type="Pfam" id="PF11300">
    <property type="entry name" value="DUF3102"/>
    <property type="match status" value="1"/>
</dbReference>
<sequence>MENLYHIDNGNQSKQQSFDYAALDMEAQIAVQKHTCEIKRMMRRTTQDIIEIGEKLIEVKQYLGFGHFSNWLITEFGWKERTARNFMRVAEVFKSAKFADLFIASSALYLLAAPSTSESARQEALELAKKGEHITYSKARSIISQHQELKKLKNSTCNVTSDVNKHEVDSLQAKLITSVEAFHESLPDSQTVDVLAVVIDRDVLGSQKVSAENLPSTNPISIRISDDCRALIKSVESLREEEATALVRAIAKHWSVEKILETIKK</sequence>
<dbReference type="EMBL" id="RSCK01000007">
    <property type="protein sequence ID" value="RUT13347.1"/>
    <property type="molecule type" value="Genomic_DNA"/>
</dbReference>
<evidence type="ECO:0008006" key="3">
    <source>
        <dbReference type="Google" id="ProtNLM"/>
    </source>
</evidence>
<gene>
    <name evidence="1" type="ORF">DSM107010_13020</name>
</gene>
<dbReference type="InterPro" id="IPR021451">
    <property type="entry name" value="DUF3102"/>
</dbReference>
<protein>
    <recommendedName>
        <fullName evidence="3">DUF3102 domain-containing protein</fullName>
    </recommendedName>
</protein>
<dbReference type="RefSeq" id="WP_106167267.1">
    <property type="nucleotide sequence ID" value="NZ_JAVKZF010000003.1"/>
</dbReference>
<reference evidence="1 2" key="1">
    <citation type="journal article" date="2019" name="Genome Biol. Evol.">
        <title>Day and night: Metabolic profiles and evolutionary relationships of six axenic non-marine cyanobacteria.</title>
        <authorList>
            <person name="Will S.E."/>
            <person name="Henke P."/>
            <person name="Boedeker C."/>
            <person name="Huang S."/>
            <person name="Brinkmann H."/>
            <person name="Rohde M."/>
            <person name="Jarek M."/>
            <person name="Friedl T."/>
            <person name="Seufert S."/>
            <person name="Schumacher M."/>
            <person name="Overmann J."/>
            <person name="Neumann-Schaal M."/>
            <person name="Petersen J."/>
        </authorList>
    </citation>
    <scope>NUCLEOTIDE SEQUENCE [LARGE SCALE GENOMIC DNA]</scope>
    <source>
        <strain evidence="1 2">SAG 39.79</strain>
    </source>
</reference>